<accession>A0A2R5GW41</accession>
<feature type="compositionally biased region" description="Polar residues" evidence="2">
    <location>
        <begin position="291"/>
        <end position="300"/>
    </location>
</feature>
<dbReference type="InterPro" id="IPR008936">
    <property type="entry name" value="Rho_GTPase_activation_prot"/>
</dbReference>
<evidence type="ECO:0000313" key="5">
    <source>
        <dbReference type="Proteomes" id="UP000241890"/>
    </source>
</evidence>
<dbReference type="SMART" id="SM00324">
    <property type="entry name" value="RhoGAP"/>
    <property type="match status" value="1"/>
</dbReference>
<reference evidence="4 5" key="1">
    <citation type="submission" date="2017-12" db="EMBL/GenBank/DDBJ databases">
        <title>Sequencing, de novo assembly and annotation of complete genome of a new Thraustochytrid species, strain FCC1311.</title>
        <authorList>
            <person name="Sedici K."/>
            <person name="Godart F."/>
            <person name="Aiese Cigliano R."/>
            <person name="Sanseverino W."/>
            <person name="Barakat M."/>
            <person name="Ortet P."/>
            <person name="Marechal E."/>
            <person name="Cagnac O."/>
            <person name="Amato A."/>
        </authorList>
    </citation>
    <scope>NUCLEOTIDE SEQUENCE [LARGE SCALE GENOMIC DNA]</scope>
</reference>
<evidence type="ECO:0000259" key="3">
    <source>
        <dbReference type="PROSITE" id="PS50238"/>
    </source>
</evidence>
<dbReference type="SUPFAM" id="SSF48350">
    <property type="entry name" value="GTPase activation domain, GAP"/>
    <property type="match status" value="1"/>
</dbReference>
<evidence type="ECO:0000256" key="2">
    <source>
        <dbReference type="SAM" id="MobiDB-lite"/>
    </source>
</evidence>
<dbReference type="EMBL" id="BEYU01000267">
    <property type="protein sequence ID" value="GBG35050.1"/>
    <property type="molecule type" value="Genomic_DNA"/>
</dbReference>
<dbReference type="InterPro" id="IPR000198">
    <property type="entry name" value="RhoGAP_dom"/>
</dbReference>
<name>A0A2R5GW41_9STRA</name>
<dbReference type="PANTHER" id="PTHR15228">
    <property type="entry name" value="SPERMATHECAL PHYSIOLOGY VARIANT"/>
    <property type="match status" value="1"/>
</dbReference>
<dbReference type="OrthoDB" id="185175at2759"/>
<proteinExistence type="predicted"/>
<dbReference type="PROSITE" id="PS50238">
    <property type="entry name" value="RHOGAP"/>
    <property type="match status" value="1"/>
</dbReference>
<dbReference type="GO" id="GO:0007165">
    <property type="term" value="P:signal transduction"/>
    <property type="evidence" value="ECO:0007669"/>
    <property type="project" value="InterPro"/>
</dbReference>
<evidence type="ECO:0000256" key="1">
    <source>
        <dbReference type="ARBA" id="ARBA00022468"/>
    </source>
</evidence>
<dbReference type="GO" id="GO:0005096">
    <property type="term" value="F:GTPase activator activity"/>
    <property type="evidence" value="ECO:0007669"/>
    <property type="project" value="UniProtKB-KW"/>
</dbReference>
<organism evidence="4 5">
    <name type="scientific">Hondaea fermentalgiana</name>
    <dbReference type="NCBI Taxonomy" id="2315210"/>
    <lineage>
        <taxon>Eukaryota</taxon>
        <taxon>Sar</taxon>
        <taxon>Stramenopiles</taxon>
        <taxon>Bigyra</taxon>
        <taxon>Labyrinthulomycetes</taxon>
        <taxon>Thraustochytrida</taxon>
        <taxon>Thraustochytriidae</taxon>
        <taxon>Hondaea</taxon>
    </lineage>
</organism>
<dbReference type="InParanoid" id="A0A2R5GW41"/>
<keyword evidence="1" id="KW-0343">GTPase activation</keyword>
<sequence length="374" mass="41432">MNLNDDAEFCNLCNKPKGTPDPDADDDDDTMQRMSLKAILKAGPDAFDAEIQEHKRLEALKEVRGVFGVVINSETPIVVCDCIAFLRAQGMYTEGVFRIPGQQDIVDALKFRYVQENEDEDVLSAIPCEVNDVATLLKSYFRWLPEPAFPYENYDDILDTCRTPKASKEELEDAVFEAMENVQSPNRECICLLIQFLREVAQFEEINKMSPANLATCFAPSLLRAPDTVSPEQALMDMGPAIGVLVTLIRSDRPLFLPPKEQVRASTKHKPRDVLPPPGMGPSANERRRSSLQAGLTQLRKSLGGLVRSNKDKGRDVGAPPGLNQGREGPPPMPSRRDGRGAAATPTTVTPPKPAKELRKKSRMPADYDIDENI</sequence>
<feature type="domain" description="Rho-GAP" evidence="3">
    <location>
        <begin position="55"/>
        <end position="256"/>
    </location>
</feature>
<gene>
    <name evidence="4" type="ORF">FCC1311_112732</name>
</gene>
<dbReference type="InterPro" id="IPR051025">
    <property type="entry name" value="RhoGAP"/>
</dbReference>
<keyword evidence="5" id="KW-1185">Reference proteome</keyword>
<feature type="region of interest" description="Disordered" evidence="2">
    <location>
        <begin position="259"/>
        <end position="374"/>
    </location>
</feature>
<dbReference type="Proteomes" id="UP000241890">
    <property type="component" value="Unassembled WGS sequence"/>
</dbReference>
<protein>
    <submittedName>
        <fullName evidence="4">Rho GTPase activating protein, putative</fullName>
    </submittedName>
</protein>
<comment type="caution">
    <text evidence="4">The sequence shown here is derived from an EMBL/GenBank/DDBJ whole genome shotgun (WGS) entry which is preliminary data.</text>
</comment>
<dbReference type="PANTHER" id="PTHR15228:SF25">
    <property type="entry name" value="F-BAR DOMAIN-CONTAINING PROTEIN"/>
    <property type="match status" value="1"/>
</dbReference>
<dbReference type="Gene3D" id="1.10.555.10">
    <property type="entry name" value="Rho GTPase activation protein"/>
    <property type="match status" value="1"/>
</dbReference>
<dbReference type="AlphaFoldDB" id="A0A2R5GW41"/>
<evidence type="ECO:0000313" key="4">
    <source>
        <dbReference type="EMBL" id="GBG35050.1"/>
    </source>
</evidence>
<dbReference type="CDD" id="cd00159">
    <property type="entry name" value="RhoGAP"/>
    <property type="match status" value="1"/>
</dbReference>
<dbReference type="Pfam" id="PF00620">
    <property type="entry name" value="RhoGAP"/>
    <property type="match status" value="1"/>
</dbReference>